<keyword evidence="1" id="KW-0812">Transmembrane</keyword>
<evidence type="ECO:0000313" key="3">
    <source>
        <dbReference type="Proteomes" id="UP000198518"/>
    </source>
</evidence>
<organism evidence="2 3">
    <name type="scientific">Halobacterium jilantaiense</name>
    <dbReference type="NCBI Taxonomy" id="355548"/>
    <lineage>
        <taxon>Archaea</taxon>
        <taxon>Methanobacteriati</taxon>
        <taxon>Methanobacteriota</taxon>
        <taxon>Stenosarchaea group</taxon>
        <taxon>Halobacteria</taxon>
        <taxon>Halobacteriales</taxon>
        <taxon>Halobacteriaceae</taxon>
        <taxon>Halobacterium</taxon>
    </lineage>
</organism>
<feature type="transmembrane region" description="Helical" evidence="1">
    <location>
        <begin position="34"/>
        <end position="52"/>
    </location>
</feature>
<dbReference type="AlphaFoldDB" id="A0A1I0PZ70"/>
<keyword evidence="1" id="KW-1133">Transmembrane helix</keyword>
<name>A0A1I0PZ70_9EURY</name>
<reference evidence="2 3" key="1">
    <citation type="submission" date="2016-10" db="EMBL/GenBank/DDBJ databases">
        <authorList>
            <person name="de Groot N.N."/>
        </authorList>
    </citation>
    <scope>NUCLEOTIDE SEQUENCE [LARGE SCALE GENOMIC DNA]</scope>
    <source>
        <strain evidence="2 3">CGMCC 1.5337</strain>
    </source>
</reference>
<accession>A0A1I0PZ70</accession>
<keyword evidence="3" id="KW-1185">Reference proteome</keyword>
<protein>
    <submittedName>
        <fullName evidence="2">Uncharacterized protein</fullName>
    </submittedName>
</protein>
<gene>
    <name evidence="2" type="ORF">SAMN04487945_2117</name>
</gene>
<dbReference type="EMBL" id="FOJA01000001">
    <property type="protein sequence ID" value="SEW19902.1"/>
    <property type="molecule type" value="Genomic_DNA"/>
</dbReference>
<dbReference type="STRING" id="355548.SAMN04487945_2117"/>
<evidence type="ECO:0000313" key="2">
    <source>
        <dbReference type="EMBL" id="SEW19902.1"/>
    </source>
</evidence>
<evidence type="ECO:0000256" key="1">
    <source>
        <dbReference type="SAM" id="Phobius"/>
    </source>
</evidence>
<proteinExistence type="predicted"/>
<sequence>MFRAFPRRTLVLSVVPVLVAVFQSVNVVVNDLSLAYGSAFVLVMLAASVVVTRQELATFRRQTVEADAFDRTARPQAE</sequence>
<dbReference type="Proteomes" id="UP000198518">
    <property type="component" value="Unassembled WGS sequence"/>
</dbReference>
<keyword evidence="1" id="KW-0472">Membrane</keyword>